<dbReference type="AlphaFoldDB" id="A0A6P0HGP3"/>
<dbReference type="GO" id="GO:0005506">
    <property type="term" value="F:iron ion binding"/>
    <property type="evidence" value="ECO:0007669"/>
    <property type="project" value="InterPro"/>
</dbReference>
<keyword evidence="4 7" id="KW-0560">Oxidoreductase</keyword>
<evidence type="ECO:0000256" key="2">
    <source>
        <dbReference type="ARBA" id="ARBA00022617"/>
    </source>
</evidence>
<keyword evidence="3 7" id="KW-0479">Metal-binding</keyword>
<keyword evidence="9" id="KW-1185">Reference proteome</keyword>
<dbReference type="PROSITE" id="PS00086">
    <property type="entry name" value="CYTOCHROME_P450"/>
    <property type="match status" value="1"/>
</dbReference>
<dbReference type="GO" id="GO:0020037">
    <property type="term" value="F:heme binding"/>
    <property type="evidence" value="ECO:0007669"/>
    <property type="project" value="InterPro"/>
</dbReference>
<dbReference type="Proteomes" id="UP000468687">
    <property type="component" value="Unassembled WGS sequence"/>
</dbReference>
<dbReference type="PANTHER" id="PTHR46696:SF6">
    <property type="entry name" value="P450, PUTATIVE (EUROFUNG)-RELATED"/>
    <property type="match status" value="1"/>
</dbReference>
<dbReference type="FunFam" id="1.10.630.10:FF:000018">
    <property type="entry name" value="Cytochrome P450 monooxygenase"/>
    <property type="match status" value="1"/>
</dbReference>
<dbReference type="SUPFAM" id="SSF48264">
    <property type="entry name" value="Cytochrome P450"/>
    <property type="match status" value="1"/>
</dbReference>
<gene>
    <name evidence="8" type="ORF">G3T38_06275</name>
</gene>
<comment type="caution">
    <text evidence="8">The sequence shown here is derived from an EMBL/GenBank/DDBJ whole genome shotgun (WGS) entry which is preliminary data.</text>
</comment>
<evidence type="ECO:0000313" key="8">
    <source>
        <dbReference type="EMBL" id="NEN77879.1"/>
    </source>
</evidence>
<accession>A0A6P0HGP3</accession>
<dbReference type="RefSeq" id="WP_163771235.1">
    <property type="nucleotide sequence ID" value="NZ_JAAGXA010000003.1"/>
</dbReference>
<evidence type="ECO:0000256" key="6">
    <source>
        <dbReference type="ARBA" id="ARBA00023033"/>
    </source>
</evidence>
<evidence type="ECO:0000256" key="5">
    <source>
        <dbReference type="ARBA" id="ARBA00023004"/>
    </source>
</evidence>
<keyword evidence="5 7" id="KW-0408">Iron</keyword>
<dbReference type="PRINTS" id="PR00359">
    <property type="entry name" value="BP450"/>
</dbReference>
<dbReference type="InterPro" id="IPR017972">
    <property type="entry name" value="Cyt_P450_CS"/>
</dbReference>
<organism evidence="8 9">
    <name type="scientific">Nocardioides zeae</name>
    <dbReference type="NCBI Taxonomy" id="1457234"/>
    <lineage>
        <taxon>Bacteria</taxon>
        <taxon>Bacillati</taxon>
        <taxon>Actinomycetota</taxon>
        <taxon>Actinomycetes</taxon>
        <taxon>Propionibacteriales</taxon>
        <taxon>Nocardioidaceae</taxon>
        <taxon>Nocardioides</taxon>
    </lineage>
</organism>
<evidence type="ECO:0000256" key="7">
    <source>
        <dbReference type="RuleBase" id="RU000461"/>
    </source>
</evidence>
<evidence type="ECO:0000256" key="4">
    <source>
        <dbReference type="ARBA" id="ARBA00023002"/>
    </source>
</evidence>
<protein>
    <submittedName>
        <fullName evidence="8">Cytochrome P450</fullName>
    </submittedName>
</protein>
<name>A0A6P0HGP3_9ACTN</name>
<dbReference type="PANTHER" id="PTHR46696">
    <property type="entry name" value="P450, PUTATIVE (EUROFUNG)-RELATED"/>
    <property type="match status" value="1"/>
</dbReference>
<keyword evidence="6 7" id="KW-0503">Monooxygenase</keyword>
<comment type="similarity">
    <text evidence="1 7">Belongs to the cytochrome P450 family.</text>
</comment>
<evidence type="ECO:0000256" key="3">
    <source>
        <dbReference type="ARBA" id="ARBA00022723"/>
    </source>
</evidence>
<proteinExistence type="inferred from homology"/>
<reference evidence="8 9" key="1">
    <citation type="journal article" date="2014" name="Int. J. Syst. Evol. Microbiol.">
        <title>Nocardioides zeae sp. nov., isolated from the stem of Zea mays.</title>
        <authorList>
            <person name="Glaeser S.P."/>
            <person name="McInroy J.A."/>
            <person name="Busse H.J."/>
            <person name="Kampfer P."/>
        </authorList>
    </citation>
    <scope>NUCLEOTIDE SEQUENCE [LARGE SCALE GENOMIC DNA]</scope>
    <source>
        <strain evidence="8 9">JCM 30728</strain>
    </source>
</reference>
<dbReference type="Gene3D" id="1.10.630.10">
    <property type="entry name" value="Cytochrome P450"/>
    <property type="match status" value="1"/>
</dbReference>
<dbReference type="GO" id="GO:0004497">
    <property type="term" value="F:monooxygenase activity"/>
    <property type="evidence" value="ECO:0007669"/>
    <property type="project" value="UniProtKB-KW"/>
</dbReference>
<dbReference type="InterPro" id="IPR001128">
    <property type="entry name" value="Cyt_P450"/>
</dbReference>
<dbReference type="InterPro" id="IPR036396">
    <property type="entry name" value="Cyt_P450_sf"/>
</dbReference>
<dbReference type="PRINTS" id="PR00385">
    <property type="entry name" value="P450"/>
</dbReference>
<evidence type="ECO:0000313" key="9">
    <source>
        <dbReference type="Proteomes" id="UP000468687"/>
    </source>
</evidence>
<evidence type="ECO:0000256" key="1">
    <source>
        <dbReference type="ARBA" id="ARBA00010617"/>
    </source>
</evidence>
<dbReference type="Pfam" id="PF00067">
    <property type="entry name" value="p450"/>
    <property type="match status" value="1"/>
</dbReference>
<keyword evidence="2 7" id="KW-0349">Heme</keyword>
<dbReference type="GO" id="GO:0016705">
    <property type="term" value="F:oxidoreductase activity, acting on paired donors, with incorporation or reduction of molecular oxygen"/>
    <property type="evidence" value="ECO:0007669"/>
    <property type="project" value="InterPro"/>
</dbReference>
<dbReference type="InterPro" id="IPR002397">
    <property type="entry name" value="Cyt_P450_B"/>
</dbReference>
<sequence>MTTQQADSATCPVTGARFSADSPEIATDFDVHSPAVADVAYERYAAMRAERPVAHSDLYGGHYVLTRYEDIHDVCRNPGVFSSESVNVPGSIGQDGPMIPIEVDPPDHTTYRQIITPLFSPKRMRAMEDHILEIVTELLDAMEGKEQVDFLNDFAKPLPTRVFLAMMGWPQEHAEQFHEWVDVIVLGVPGASEEEAMEARMGAAMQVYAYFAEMMDERDEQDVPEDDITQILLDGSFGDRDLTQFEILNILFLLLIAGLDTVKGALCHSVIYLAEHADQRHQLAEDPDVIPAAVEELLRYESAVIPARVVKEDVVVGDVQLRAGDKILIPFGAANRDPEVFEEPDEVDFTREPNPHLAFGAGPHRCVGSHLGRLELRIAFEELHRRFPDYRLDPDRPPVRHMSQIKGVASLHLLLGPA</sequence>
<dbReference type="EMBL" id="JAAGXA010000003">
    <property type="protein sequence ID" value="NEN77879.1"/>
    <property type="molecule type" value="Genomic_DNA"/>
</dbReference>